<accession>A0A2P6NFV1</accession>
<name>A0A2P6NFV1_9EUKA</name>
<evidence type="ECO:0000256" key="5">
    <source>
        <dbReference type="RuleBase" id="RU003345"/>
    </source>
</evidence>
<dbReference type="PANTHER" id="PTHR43720">
    <property type="entry name" value="2-AMINOMUCONIC SEMIALDEHYDE DEHYDROGENASE"/>
    <property type="match status" value="1"/>
</dbReference>
<gene>
    <name evidence="7" type="ORF">PROFUN_10020</name>
</gene>
<dbReference type="PROSITE" id="PS00687">
    <property type="entry name" value="ALDEHYDE_DEHYDR_GLU"/>
    <property type="match status" value="1"/>
</dbReference>
<dbReference type="OrthoDB" id="310895at2759"/>
<dbReference type="GO" id="GO:0016620">
    <property type="term" value="F:oxidoreductase activity, acting on the aldehyde or oxo group of donors, NAD or NADP as acceptor"/>
    <property type="evidence" value="ECO:0007669"/>
    <property type="project" value="InterPro"/>
</dbReference>
<dbReference type="InterPro" id="IPR016161">
    <property type="entry name" value="Ald_DH/histidinol_DH"/>
</dbReference>
<feature type="domain" description="Aldehyde dehydrogenase" evidence="6">
    <location>
        <begin position="28"/>
        <end position="476"/>
    </location>
</feature>
<dbReference type="SUPFAM" id="SSF53720">
    <property type="entry name" value="ALDH-like"/>
    <property type="match status" value="1"/>
</dbReference>
<evidence type="ECO:0000256" key="2">
    <source>
        <dbReference type="ARBA" id="ARBA00023002"/>
    </source>
</evidence>
<keyword evidence="3" id="KW-0520">NAD</keyword>
<proteinExistence type="inferred from homology"/>
<keyword evidence="2 5" id="KW-0560">Oxidoreductase</keyword>
<protein>
    <submittedName>
        <fullName evidence="7">Aldehyde dehydrogenase</fullName>
    </submittedName>
</protein>
<dbReference type="InterPro" id="IPR016162">
    <property type="entry name" value="Ald_DH_N"/>
</dbReference>
<evidence type="ECO:0000256" key="3">
    <source>
        <dbReference type="ARBA" id="ARBA00023027"/>
    </source>
</evidence>
<dbReference type="FunFam" id="3.40.309.10:FF:000012">
    <property type="entry name" value="Betaine aldehyde dehydrogenase"/>
    <property type="match status" value="1"/>
</dbReference>
<dbReference type="InterPro" id="IPR016163">
    <property type="entry name" value="Ald_DH_C"/>
</dbReference>
<evidence type="ECO:0000256" key="4">
    <source>
        <dbReference type="PROSITE-ProRule" id="PRU10007"/>
    </source>
</evidence>
<reference evidence="7 8" key="1">
    <citation type="journal article" date="2018" name="Genome Biol. Evol.">
        <title>Multiple Roots of Fruiting Body Formation in Amoebozoa.</title>
        <authorList>
            <person name="Hillmann F."/>
            <person name="Forbes G."/>
            <person name="Novohradska S."/>
            <person name="Ferling I."/>
            <person name="Riege K."/>
            <person name="Groth M."/>
            <person name="Westermann M."/>
            <person name="Marz M."/>
            <person name="Spaller T."/>
            <person name="Winckler T."/>
            <person name="Schaap P."/>
            <person name="Glockner G."/>
        </authorList>
    </citation>
    <scope>NUCLEOTIDE SEQUENCE [LARGE SCALE GENOMIC DNA]</scope>
    <source>
        <strain evidence="7 8">Jena</strain>
    </source>
</reference>
<organism evidence="7 8">
    <name type="scientific">Planoprotostelium fungivorum</name>
    <dbReference type="NCBI Taxonomy" id="1890364"/>
    <lineage>
        <taxon>Eukaryota</taxon>
        <taxon>Amoebozoa</taxon>
        <taxon>Evosea</taxon>
        <taxon>Variosea</taxon>
        <taxon>Cavosteliida</taxon>
        <taxon>Cavosteliaceae</taxon>
        <taxon>Planoprotostelium</taxon>
    </lineage>
</organism>
<sequence length="817" mass="89864">MNYPPHEVIVKNFIDGEFQETPLSGKWLDNHCPATGKVYGKLADSDSADVELAVSSARRAFKVWGKTSKQTRSEILYRIADLVEQRLEEFAIAESRDQGKPISLARTVDIPRVVSNFRFFAGAILHHTEIASDMNLDNNQSITNYTVRTPVGVAGLISPWNLPLYLLTWKIAPALSVGNTIVCKPSEFTSVTAWMLCSVMRDAGLPNGVCNMIFGRGTVSGNALVPLLSFTGGTHTGQFIIRDSAPHYKKLYLELGGKNPTVIFDDANLEECVATTVRSSFSNQVLSPAGEICLCGSRLLVQEGIYEKFIQKFVEATKKLVVGDPTDPKTTTGSLVSEEHLNRVLSYVQIAKDEGGVILTGGDRPTMEGELSGGYYLNPTIITTVDLHPDGRVQQEEIFGPVIGVSTFKTEEEAIEMANNSKYGLAAIVWTENLRRAHRVANEIEAGTVWVNCWMVRDLRMPFGGTKWSGLGRASNKGISDLESIVAHSFKERGAVQGTTGITIILQTIARNEQAGEDQAKKVSPCLRAATVAGNLCPCWFRSGNVVRCTPMCIASGSPVIRGVQRCGSVYTVQCFHWCAYVVSGLKAEAILGLRAEAVSAKLVLRMAQCCGSFSLSTCWSVGMAHRRLREDINVVNISNEGSDEEEMSAMNALIAAEVARQSAAPVQKGARLLLCGYARGVTMERVYQELRTECSSIKCSEETIGLYADDDGVFVTVREGSGALLHFLNLENDRFVFLKRTGEVVDTRWLLLIRDADRQSMLGQVQLLARSPEYEVWEFAWETTYLSLNVQSDSFERVQAMVEAFCEDHEEDGFKI</sequence>
<feature type="active site" evidence="4">
    <location>
        <position position="254"/>
    </location>
</feature>
<dbReference type="Gene3D" id="3.40.605.10">
    <property type="entry name" value="Aldehyde Dehydrogenase, Chain A, domain 1"/>
    <property type="match status" value="1"/>
</dbReference>
<comment type="similarity">
    <text evidence="1 5">Belongs to the aldehyde dehydrogenase family.</text>
</comment>
<dbReference type="InterPro" id="IPR029510">
    <property type="entry name" value="Ald_DH_CS_GLU"/>
</dbReference>
<evidence type="ECO:0000313" key="8">
    <source>
        <dbReference type="Proteomes" id="UP000241769"/>
    </source>
</evidence>
<dbReference type="EMBL" id="MDYQ01000095">
    <property type="protein sequence ID" value="PRP82805.1"/>
    <property type="molecule type" value="Genomic_DNA"/>
</dbReference>
<dbReference type="FunFam" id="3.40.605.10:FF:000007">
    <property type="entry name" value="NAD/NADP-dependent betaine aldehyde dehydrogenase"/>
    <property type="match status" value="1"/>
</dbReference>
<dbReference type="Pfam" id="PF00171">
    <property type="entry name" value="Aldedh"/>
    <property type="match status" value="1"/>
</dbReference>
<evidence type="ECO:0000313" key="7">
    <source>
        <dbReference type="EMBL" id="PRP82805.1"/>
    </source>
</evidence>
<dbReference type="CDD" id="cd07093">
    <property type="entry name" value="ALDH_F8_HMSADH"/>
    <property type="match status" value="1"/>
</dbReference>
<evidence type="ECO:0000259" key="6">
    <source>
        <dbReference type="Pfam" id="PF00171"/>
    </source>
</evidence>
<dbReference type="InParanoid" id="A0A2P6NFV1"/>
<comment type="caution">
    <text evidence="7">The sequence shown here is derived from an EMBL/GenBank/DDBJ whole genome shotgun (WGS) entry which is preliminary data.</text>
</comment>
<dbReference type="AlphaFoldDB" id="A0A2P6NFV1"/>
<dbReference type="InterPro" id="IPR015590">
    <property type="entry name" value="Aldehyde_DH_dom"/>
</dbReference>
<evidence type="ECO:0000256" key="1">
    <source>
        <dbReference type="ARBA" id="ARBA00009986"/>
    </source>
</evidence>
<dbReference type="STRING" id="1890364.A0A2P6NFV1"/>
<dbReference type="Gene3D" id="3.40.309.10">
    <property type="entry name" value="Aldehyde Dehydrogenase, Chain A, domain 2"/>
    <property type="match status" value="1"/>
</dbReference>
<keyword evidence="8" id="KW-1185">Reference proteome</keyword>
<dbReference type="Proteomes" id="UP000241769">
    <property type="component" value="Unassembled WGS sequence"/>
</dbReference>
<dbReference type="PANTHER" id="PTHR43720:SF2">
    <property type="entry name" value="2-AMINOMUCONIC SEMIALDEHYDE DEHYDROGENASE"/>
    <property type="match status" value="1"/>
</dbReference>